<evidence type="ECO:0000256" key="5">
    <source>
        <dbReference type="ARBA" id="ARBA00022679"/>
    </source>
</evidence>
<evidence type="ECO:0000256" key="7">
    <source>
        <dbReference type="ARBA" id="ARBA00022968"/>
    </source>
</evidence>
<evidence type="ECO:0000256" key="1">
    <source>
        <dbReference type="ARBA" id="ARBA00004606"/>
    </source>
</evidence>
<reference evidence="14" key="1">
    <citation type="submission" date="2021-02" db="EMBL/GenBank/DDBJ databases">
        <authorList>
            <person name="Nowell W R."/>
        </authorList>
    </citation>
    <scope>NUCLEOTIDE SEQUENCE</scope>
    <source>
        <strain evidence="14">Ploen Becks lab</strain>
    </source>
</reference>
<dbReference type="Pfam" id="PF02709">
    <property type="entry name" value="Glyco_transf_7C"/>
    <property type="match status" value="1"/>
</dbReference>
<comment type="caution">
    <text evidence="14">The sequence shown here is derived from an EMBL/GenBank/DDBJ whole genome shotgun (WGS) entry which is preliminary data.</text>
</comment>
<keyword evidence="4 11" id="KW-0328">Glycosyltransferase</keyword>
<comment type="subcellular location">
    <subcellularLocation>
        <location evidence="1">Membrane</location>
        <topology evidence="1">Single-pass type II membrane protein</topology>
    </subcellularLocation>
</comment>
<dbReference type="SUPFAM" id="SSF53448">
    <property type="entry name" value="Nucleotide-diphospho-sugar transferases"/>
    <property type="match status" value="1"/>
</dbReference>
<dbReference type="PRINTS" id="PR02050">
    <property type="entry name" value="B14GALTRFASE"/>
</dbReference>
<evidence type="ECO:0000256" key="6">
    <source>
        <dbReference type="ARBA" id="ARBA00022692"/>
    </source>
</evidence>
<evidence type="ECO:0000313" key="15">
    <source>
        <dbReference type="Proteomes" id="UP000663879"/>
    </source>
</evidence>
<keyword evidence="7 11" id="KW-0735">Signal-anchor</keyword>
<keyword evidence="15" id="KW-1185">Reference proteome</keyword>
<dbReference type="GO" id="GO:0008378">
    <property type="term" value="F:galactosyltransferase activity"/>
    <property type="evidence" value="ECO:0007669"/>
    <property type="project" value="TreeGrafter"/>
</dbReference>
<feature type="non-terminal residue" evidence="14">
    <location>
        <position position="1"/>
    </location>
</feature>
<dbReference type="PANTHER" id="PTHR19300:SF57">
    <property type="entry name" value="BETA-1,4-N-ACETYLGALACTOSAMINYLTRANSFERASE"/>
    <property type="match status" value="1"/>
</dbReference>
<dbReference type="Proteomes" id="UP000663879">
    <property type="component" value="Unassembled WGS sequence"/>
</dbReference>
<dbReference type="EC" id="2.4.1.-" evidence="11"/>
<dbReference type="InterPro" id="IPR027791">
    <property type="entry name" value="Galactosyl_T_C"/>
</dbReference>
<evidence type="ECO:0000256" key="9">
    <source>
        <dbReference type="ARBA" id="ARBA00023136"/>
    </source>
</evidence>
<evidence type="ECO:0000256" key="2">
    <source>
        <dbReference type="ARBA" id="ARBA00004922"/>
    </source>
</evidence>
<keyword evidence="9" id="KW-0472">Membrane</keyword>
<keyword evidence="5 11" id="KW-0808">Transferase</keyword>
<dbReference type="CDD" id="cd00899">
    <property type="entry name" value="b4GalT"/>
    <property type="match status" value="1"/>
</dbReference>
<dbReference type="OrthoDB" id="10038994at2759"/>
<evidence type="ECO:0000256" key="11">
    <source>
        <dbReference type="RuleBase" id="RU368121"/>
    </source>
</evidence>
<comment type="similarity">
    <text evidence="3 11">Belongs to the glycosyltransferase 7 family.</text>
</comment>
<accession>A0A813UMW2</accession>
<dbReference type="InterPro" id="IPR027995">
    <property type="entry name" value="Galactosyl_T_N"/>
</dbReference>
<organism evidence="14 15">
    <name type="scientific">Brachionus calyciflorus</name>
    <dbReference type="NCBI Taxonomy" id="104777"/>
    <lineage>
        <taxon>Eukaryota</taxon>
        <taxon>Metazoa</taxon>
        <taxon>Spiralia</taxon>
        <taxon>Gnathifera</taxon>
        <taxon>Rotifera</taxon>
        <taxon>Eurotatoria</taxon>
        <taxon>Monogononta</taxon>
        <taxon>Pseudotrocha</taxon>
        <taxon>Ploima</taxon>
        <taxon>Brachionidae</taxon>
        <taxon>Brachionus</taxon>
    </lineage>
</organism>
<name>A0A813UMW2_9BILA</name>
<dbReference type="GO" id="GO:0033842">
    <property type="term" value="F:N-acetyl-beta-glucosaminyl-derivative 4-beta-N-acetylgalactosaminyltransferase activity"/>
    <property type="evidence" value="ECO:0007669"/>
    <property type="project" value="TreeGrafter"/>
</dbReference>
<dbReference type="InterPro" id="IPR029044">
    <property type="entry name" value="Nucleotide-diphossugar_trans"/>
</dbReference>
<dbReference type="Pfam" id="PF13733">
    <property type="entry name" value="Glyco_transf_7N"/>
    <property type="match status" value="1"/>
</dbReference>
<evidence type="ECO:0000256" key="10">
    <source>
        <dbReference type="ARBA" id="ARBA00023180"/>
    </source>
</evidence>
<evidence type="ECO:0000256" key="3">
    <source>
        <dbReference type="ARBA" id="ARBA00005735"/>
    </source>
</evidence>
<keyword evidence="8" id="KW-1133">Transmembrane helix</keyword>
<evidence type="ECO:0000259" key="13">
    <source>
        <dbReference type="Pfam" id="PF13733"/>
    </source>
</evidence>
<dbReference type="InterPro" id="IPR003859">
    <property type="entry name" value="Galactosyl_T"/>
</dbReference>
<dbReference type="AlphaFoldDB" id="A0A813UMW2"/>
<keyword evidence="10 11" id="KW-0325">Glycoprotein</keyword>
<dbReference type="UniPathway" id="UPA00378"/>
<dbReference type="GO" id="GO:0005794">
    <property type="term" value="C:Golgi apparatus"/>
    <property type="evidence" value="ECO:0007669"/>
    <property type="project" value="TreeGrafter"/>
</dbReference>
<dbReference type="GO" id="GO:0006688">
    <property type="term" value="P:glycosphingolipid biosynthetic process"/>
    <property type="evidence" value="ECO:0007669"/>
    <property type="project" value="TreeGrafter"/>
</dbReference>
<comment type="pathway">
    <text evidence="2 11">Protein modification; protein glycosylation.</text>
</comment>
<comment type="function">
    <text evidence="11">Catalyses the transfer of galactose onto proteins or lipids.</text>
</comment>
<evidence type="ECO:0000256" key="8">
    <source>
        <dbReference type="ARBA" id="ARBA00022989"/>
    </source>
</evidence>
<keyword evidence="6" id="KW-0812">Transmembrane</keyword>
<feature type="domain" description="Galactosyltransferase C-terminal" evidence="12">
    <location>
        <begin position="248"/>
        <end position="325"/>
    </location>
</feature>
<protein>
    <recommendedName>
        <fullName evidence="11">Beta-1,4-galactosyltransferase</fullName>
        <ecNumber evidence="11">2.4.1.-</ecNumber>
    </recommendedName>
</protein>
<evidence type="ECO:0000259" key="12">
    <source>
        <dbReference type="Pfam" id="PF02709"/>
    </source>
</evidence>
<dbReference type="PANTHER" id="PTHR19300">
    <property type="entry name" value="BETA-1,4-GALACTOSYLTRANSFERASE"/>
    <property type="match status" value="1"/>
</dbReference>
<dbReference type="GO" id="GO:0016020">
    <property type="term" value="C:membrane"/>
    <property type="evidence" value="ECO:0007669"/>
    <property type="project" value="UniProtKB-SubCell"/>
</dbReference>
<dbReference type="Gene3D" id="3.90.550.10">
    <property type="entry name" value="Spore Coat Polysaccharide Biosynthesis Protein SpsA, Chain A"/>
    <property type="match status" value="1"/>
</dbReference>
<evidence type="ECO:0000256" key="4">
    <source>
        <dbReference type="ARBA" id="ARBA00022676"/>
    </source>
</evidence>
<dbReference type="EMBL" id="CAJNOC010001037">
    <property type="protein sequence ID" value="CAF0829006.1"/>
    <property type="molecule type" value="Genomic_DNA"/>
</dbReference>
<feature type="domain" description="Galactosyltransferase N-terminal" evidence="13">
    <location>
        <begin position="136"/>
        <end position="244"/>
    </location>
</feature>
<evidence type="ECO:0000313" key="14">
    <source>
        <dbReference type="EMBL" id="CAF0829006.1"/>
    </source>
</evidence>
<gene>
    <name evidence="14" type="ORF">OXX778_LOCUS7863</name>
</gene>
<proteinExistence type="inferred from homology"/>
<dbReference type="GO" id="GO:0005975">
    <property type="term" value="P:carbohydrate metabolic process"/>
    <property type="evidence" value="ECO:0007669"/>
    <property type="project" value="InterPro"/>
</dbReference>
<sequence length="375" mass="43671">YAEDLIYKIDKNPILKNKSDSYLINEILENELNQIKNSINSAFVSINSPIELCNIDLNSINGTIDVEDVIDQFGLSGLVEFYTNASMKLNLDIKNLNYSQPKEIDKIAEFYELWNSTNINLLNTSLPINSTDLIDYQNIEQGGHWKPKQCKSRFKVAIIIPFRDRLPHLKVITNYLHMFLQRQMLDYRIFVVEPTIPLNISFNKGRVMNSAYLEVLKVDPKIDCIIFHDVDLLPEDLRNVYSCSMRPRHLSVAIDKFEYTLPYQNLVGGVLSIRTEQYRLTNGYSNLYWGWGGEDDDFGQRIKHANLHVQRPPASVARYKMIKHRPQNMNKNRYKLLKKTKFSRFFDGVHTVKYSVVSNQKFNLFTYILIDVGLP</sequence>